<dbReference type="Pfam" id="PF00664">
    <property type="entry name" value="ABC_membrane"/>
    <property type="match status" value="2"/>
</dbReference>
<evidence type="ECO:0000256" key="1">
    <source>
        <dbReference type="ARBA" id="ARBA00004651"/>
    </source>
</evidence>
<feature type="transmembrane region" description="Helical" evidence="12">
    <location>
        <begin position="662"/>
        <end position="685"/>
    </location>
</feature>
<feature type="transmembrane region" description="Helical" evidence="12">
    <location>
        <begin position="697"/>
        <end position="719"/>
    </location>
</feature>
<keyword evidence="6" id="KW-0547">Nucleotide-binding</keyword>
<dbReference type="PROSITE" id="PS50893">
    <property type="entry name" value="ABC_TRANSPORTER_2"/>
    <property type="match status" value="2"/>
</dbReference>
<dbReference type="GO" id="GO:0016887">
    <property type="term" value="F:ATP hydrolysis activity"/>
    <property type="evidence" value="ECO:0007669"/>
    <property type="project" value="InterPro"/>
</dbReference>
<evidence type="ECO:0000256" key="7">
    <source>
        <dbReference type="ARBA" id="ARBA00022840"/>
    </source>
</evidence>
<organism evidence="16">
    <name type="scientific">Selaginella moellendorffii</name>
    <name type="common">Spikemoss</name>
    <dbReference type="NCBI Taxonomy" id="88036"/>
    <lineage>
        <taxon>Eukaryota</taxon>
        <taxon>Viridiplantae</taxon>
        <taxon>Streptophyta</taxon>
        <taxon>Embryophyta</taxon>
        <taxon>Tracheophyta</taxon>
        <taxon>Lycopodiopsida</taxon>
        <taxon>Selaginellales</taxon>
        <taxon>Selaginellaceae</taxon>
        <taxon>Selaginella</taxon>
    </lineage>
</organism>
<dbReference type="FunFam" id="3.40.50.300:FF:000066">
    <property type="entry name" value="ABC transporter B family member 1"/>
    <property type="match status" value="1"/>
</dbReference>
<dbReference type="eggNOG" id="KOG0055">
    <property type="taxonomic scope" value="Eukaryota"/>
</dbReference>
<dbReference type="GO" id="GO:0140359">
    <property type="term" value="F:ABC-type transporter activity"/>
    <property type="evidence" value="ECO:0007669"/>
    <property type="project" value="InterPro"/>
</dbReference>
<dbReference type="GO" id="GO:0009958">
    <property type="term" value="P:positive gravitropism"/>
    <property type="evidence" value="ECO:0007669"/>
    <property type="project" value="UniProtKB-ARBA"/>
</dbReference>
<evidence type="ECO:0000259" key="14">
    <source>
        <dbReference type="PROSITE" id="PS50929"/>
    </source>
</evidence>
<dbReference type="SMART" id="SM00382">
    <property type="entry name" value="AAA"/>
    <property type="match status" value="2"/>
</dbReference>
<evidence type="ECO:0000256" key="12">
    <source>
        <dbReference type="SAM" id="Phobius"/>
    </source>
</evidence>
<keyword evidence="7" id="KW-0067">ATP-binding</keyword>
<feature type="domain" description="ABC transmembrane type-1" evidence="14">
    <location>
        <begin position="21"/>
        <end position="310"/>
    </location>
</feature>
<dbReference type="GO" id="GO:0005886">
    <property type="term" value="C:plasma membrane"/>
    <property type="evidence" value="ECO:0007669"/>
    <property type="project" value="UniProtKB-SubCell"/>
</dbReference>
<dbReference type="GO" id="GO:0005524">
    <property type="term" value="F:ATP binding"/>
    <property type="evidence" value="ECO:0007669"/>
    <property type="project" value="UniProtKB-KW"/>
</dbReference>
<keyword evidence="3" id="KW-0813">Transport</keyword>
<dbReference type="GO" id="GO:0008361">
    <property type="term" value="P:regulation of cell size"/>
    <property type="evidence" value="ECO:0007669"/>
    <property type="project" value="UniProtKB-ARBA"/>
</dbReference>
<proteinExistence type="inferred from homology"/>
<evidence type="ECO:0000256" key="9">
    <source>
        <dbReference type="ARBA" id="ARBA00023136"/>
    </source>
</evidence>
<keyword evidence="16" id="KW-1185">Reference proteome</keyword>
<comment type="subcellular location">
    <subcellularLocation>
        <location evidence="1">Cell membrane</location>
        <topology evidence="1">Multi-pass membrane protein</topology>
    </subcellularLocation>
</comment>
<dbReference type="InterPro" id="IPR003593">
    <property type="entry name" value="AAA+_ATPase"/>
</dbReference>
<dbReference type="OMA" id="ASSICQY"/>
<dbReference type="Pfam" id="PF00005">
    <property type="entry name" value="ABC_tran"/>
    <property type="match status" value="2"/>
</dbReference>
<keyword evidence="9 12" id="KW-0472">Membrane</keyword>
<dbReference type="PANTHER" id="PTHR43394">
    <property type="entry name" value="ATP-DEPENDENT PERMEASE MDL1, MITOCHONDRIAL"/>
    <property type="match status" value="1"/>
</dbReference>
<accession>D8T0Z2</accession>
<dbReference type="PANTHER" id="PTHR43394:SF11">
    <property type="entry name" value="ATP-BINDING CASSETTE TRANSPORTER"/>
    <property type="match status" value="1"/>
</dbReference>
<dbReference type="GO" id="GO:0016020">
    <property type="term" value="C:membrane"/>
    <property type="evidence" value="ECO:0000318"/>
    <property type="project" value="GO_Central"/>
</dbReference>
<dbReference type="FunFam" id="1.20.1560.10:FF:000009">
    <property type="entry name" value="ABC transporter B family member 1"/>
    <property type="match status" value="1"/>
</dbReference>
<evidence type="ECO:0000256" key="4">
    <source>
        <dbReference type="ARBA" id="ARBA00022692"/>
    </source>
</evidence>
<feature type="transmembrane region" description="Helical" evidence="12">
    <location>
        <begin position="143"/>
        <end position="162"/>
    </location>
</feature>
<dbReference type="Gene3D" id="1.20.1560.10">
    <property type="entry name" value="ABC transporter type 1, transmembrane domain"/>
    <property type="match status" value="3"/>
</dbReference>
<dbReference type="GO" id="GO:0009741">
    <property type="term" value="P:response to brassinosteroid"/>
    <property type="evidence" value="ECO:0007669"/>
    <property type="project" value="UniProtKB-ARBA"/>
</dbReference>
<dbReference type="SUPFAM" id="SSF52540">
    <property type="entry name" value="P-loop containing nucleoside triphosphate hydrolases"/>
    <property type="match status" value="2"/>
</dbReference>
<feature type="domain" description="ABC transporter" evidence="13">
    <location>
        <begin position="978"/>
        <end position="1216"/>
    </location>
</feature>
<dbReference type="GO" id="GO:0043481">
    <property type="term" value="P:anthocyanin accumulation in tissues in response to UV light"/>
    <property type="evidence" value="ECO:0007669"/>
    <property type="project" value="UniProtKB-ARBA"/>
</dbReference>
<evidence type="ECO:0000256" key="8">
    <source>
        <dbReference type="ARBA" id="ARBA00022989"/>
    </source>
</evidence>
<dbReference type="InterPro" id="IPR003439">
    <property type="entry name" value="ABC_transporter-like_ATP-bd"/>
</dbReference>
<keyword evidence="5" id="KW-0677">Repeat</keyword>
<feature type="transmembrane region" description="Helical" evidence="12">
    <location>
        <begin position="168"/>
        <end position="188"/>
    </location>
</feature>
<dbReference type="FunFam" id="3.40.50.300:FF:000205">
    <property type="entry name" value="ABC transporter B family member 4"/>
    <property type="match status" value="1"/>
</dbReference>
<evidence type="ECO:0000256" key="11">
    <source>
        <dbReference type="ARBA" id="ARBA00062948"/>
    </source>
</evidence>
<dbReference type="InterPro" id="IPR036640">
    <property type="entry name" value="ABC1_TM_sf"/>
</dbReference>
<evidence type="ECO:0000313" key="16">
    <source>
        <dbReference type="Proteomes" id="UP000001514"/>
    </source>
</evidence>
<dbReference type="GO" id="GO:0009926">
    <property type="term" value="P:auxin polar transport"/>
    <property type="evidence" value="ECO:0007669"/>
    <property type="project" value="UniProtKB-ARBA"/>
</dbReference>
<dbReference type="PROSITE" id="PS00211">
    <property type="entry name" value="ABC_TRANSPORTER_1"/>
    <property type="match status" value="2"/>
</dbReference>
<dbReference type="CDD" id="cd18577">
    <property type="entry name" value="ABC_6TM_Pgp_ABCB1_D1_like"/>
    <property type="match status" value="1"/>
</dbReference>
<dbReference type="KEGG" id="smo:SELMODRAFT_129540"/>
<dbReference type="GO" id="GO:0010329">
    <property type="term" value="F:auxin efflux transmembrane transporter activity"/>
    <property type="evidence" value="ECO:0007669"/>
    <property type="project" value="UniProtKB-ARBA"/>
</dbReference>
<protein>
    <recommendedName>
        <fullName evidence="17">ATP-binding cassette transporter</fullName>
    </recommendedName>
</protein>
<dbReference type="GO" id="GO:1900459">
    <property type="term" value="P:positive regulation of brassinosteroid mediated signaling pathway"/>
    <property type="evidence" value="ECO:0007669"/>
    <property type="project" value="UniProtKB-ARBA"/>
</dbReference>
<evidence type="ECO:0000313" key="15">
    <source>
        <dbReference type="EMBL" id="EFJ09678.1"/>
    </source>
</evidence>
<dbReference type="SUPFAM" id="SSF90123">
    <property type="entry name" value="ABC transporter transmembrane region"/>
    <property type="match status" value="2"/>
</dbReference>
<evidence type="ECO:0000259" key="13">
    <source>
        <dbReference type="PROSITE" id="PS50893"/>
    </source>
</evidence>
<dbReference type="GO" id="GO:0009637">
    <property type="term" value="P:response to blue light"/>
    <property type="evidence" value="ECO:0007669"/>
    <property type="project" value="UniProtKB-ARBA"/>
</dbReference>
<dbReference type="GO" id="GO:0055085">
    <property type="term" value="P:transmembrane transport"/>
    <property type="evidence" value="ECO:0000318"/>
    <property type="project" value="GO_Central"/>
</dbReference>
<dbReference type="GO" id="GO:0009640">
    <property type="term" value="P:photomorphogenesis"/>
    <property type="evidence" value="ECO:0007669"/>
    <property type="project" value="UniProtKB-ARBA"/>
</dbReference>
<evidence type="ECO:0000256" key="10">
    <source>
        <dbReference type="ARBA" id="ARBA00023180"/>
    </source>
</evidence>
<dbReference type="PROSITE" id="PS50929">
    <property type="entry name" value="ABC_TM1F"/>
    <property type="match status" value="2"/>
</dbReference>
<feature type="domain" description="ABC transmembrane type-1" evidence="14">
    <location>
        <begin position="660"/>
        <end position="943"/>
    </location>
</feature>
<feature type="transmembrane region" description="Helical" evidence="12">
    <location>
        <begin position="61"/>
        <end position="90"/>
    </location>
</feature>
<evidence type="ECO:0000256" key="6">
    <source>
        <dbReference type="ARBA" id="ARBA00022741"/>
    </source>
</evidence>
<dbReference type="GO" id="GO:0010328">
    <property type="term" value="F:auxin influx transmembrane transporter activity"/>
    <property type="evidence" value="ECO:0007669"/>
    <property type="project" value="UniProtKB-ARBA"/>
</dbReference>
<dbReference type="FunFam" id="1.20.1560.10:FF:000029">
    <property type="entry name" value="ABC transporter B family member 1"/>
    <property type="match status" value="1"/>
</dbReference>
<keyword evidence="4 12" id="KW-0812">Transmembrane</keyword>
<evidence type="ECO:0008006" key="17">
    <source>
        <dbReference type="Google" id="ProtNLM"/>
    </source>
</evidence>
<dbReference type="CDD" id="cd18578">
    <property type="entry name" value="ABC_6TM_Pgp_ABCB1_D2_like"/>
    <property type="match status" value="1"/>
</dbReference>
<comment type="subunit">
    <text evidence="11">Interacts with 1-naphthylphthalamic acid (NPA).</text>
</comment>
<comment type="similarity">
    <text evidence="2">Belongs to the ABC transporter superfamily. ABCB family. Multidrug resistance exporter (TC 3.A.1.201) subfamily.</text>
</comment>
<feature type="domain" description="ABC transporter" evidence="13">
    <location>
        <begin position="345"/>
        <end position="581"/>
    </location>
</feature>
<dbReference type="InterPro" id="IPR017871">
    <property type="entry name" value="ABC_transporter-like_CS"/>
</dbReference>
<dbReference type="EMBL" id="GL377660">
    <property type="protein sequence ID" value="EFJ09678.1"/>
    <property type="molecule type" value="Genomic_DNA"/>
</dbReference>
<dbReference type="InterPro" id="IPR011527">
    <property type="entry name" value="ABC1_TM_dom"/>
</dbReference>
<dbReference type="CDD" id="cd03249">
    <property type="entry name" value="ABC_MTABC3_MDL1_MDL2"/>
    <property type="match status" value="2"/>
</dbReference>
<dbReference type="GO" id="GO:0042626">
    <property type="term" value="F:ATPase-coupled transmembrane transporter activity"/>
    <property type="evidence" value="ECO:0000318"/>
    <property type="project" value="GO_Central"/>
</dbReference>
<sequence length="1218" mass="133865">MQVSFRKLFKYADGLDCLLMATGSLAAIAHGLVLPINMYYFGRIVNALATNQSDRDAAGSAVLKFAIAMFIVALNSGWVTWLAEVWCWLYTGERQSSRIRVRYLESLLHQEVAFFDTEANTGSIVNHIASDILLVQDAMGEKVGGFIHNMATFIGGVVVALFNGWQIALLAIATVPLLAGTGAVYTRLYTAMFTRSQASHAQASSIAEQTISQIRTVYSFVQESRALTSFSDALQAARKVGERGGLIRGMGLGLTLGIVNCSWALELWCGSILVSKGHIDGGKILTAVFCIVFGGMALGQTTPELQVFSRGRVAAYNIFNIIDRASKIDSRNIEGEVPENLDGYIEFDDIHFRYPARPDVTIFQGLSLEVPAGSSVALVGESGSGKSTVISLLQRFYNPISGEIRLDGRNIAHLQLKWLRKNIGVVAQEPVLFATSIKENIRLGKIDATDEEIEAAATASNAIGFIMQLPERFETQVGYSTAQLSGGQKQRIALARMIVKNPTILLLDEATSALDIESEHKVKDALDAVMVNRTAITVAHRLSTIQNAKKIAVFSKGKVIELGTHEQLLEKEGAYATLVRLQERNKDNHEHCLLVVTRPETYFQPSSLSPYRPSLDRTGNSPLLSQEPKKQQSEIELRRWSSLWQLCKLAGRNWLELSTGSVAALVTGCINPLFALFLIEVVQLYYQPGSMHKVNRWCAIITALGATAICTNIFQHYLYAKAAESISQKLEEHAFTAILENEIEWFDKEENTSNALTAQLSSNASSVRTAMSDRVCLLLQYTTSICLAMALGFRIKWEMAIITIATFPFSMVGGSMKQGFLQKGFAGDLEKLHAKASNVAGEAVSNIRTLASFCAEAKILGVFKDQLSQPLKQSFMRAQKGGILFGLSQCGLHLANATGLWYVSLLVKKGRSNYADALKVFQILAWTGYVLAEALNLFPDITKALHSVACLQKITRRKTQMRPDEPHSRKPDDILGEVEFIEVDFSYPSRPLVPVLSKFNLHMRAGMTVALVGSSGSGKSSVIQLVMRFYDPTAGRVLLDGHNLRNYNLRWLRKHISLVNQEPSLFSTSIRSNITYGKDNATEEETIAAARIANAHGFISSLPQGYETSVGERGVQLSGGQKQRIAIARAVIKDPAILMLDEATSALDSESERAVQQALDEILERRNRTTLVIAHRLSTVRHAHAIAVLQQGRIVELGSHDHLMADPRGAYARMIQEG</sequence>
<name>D8T0Z2_SELML</name>
<dbReference type="HOGENOM" id="CLU_000604_17_2_1"/>
<dbReference type="Proteomes" id="UP000001514">
    <property type="component" value="Unassembled WGS sequence"/>
</dbReference>
<dbReference type="InterPro" id="IPR039421">
    <property type="entry name" value="Type_1_exporter"/>
</dbReference>
<keyword evidence="10" id="KW-0325">Glycoprotein</keyword>
<dbReference type="InterPro" id="IPR027417">
    <property type="entry name" value="P-loop_NTPase"/>
</dbReference>
<evidence type="ECO:0000256" key="5">
    <source>
        <dbReference type="ARBA" id="ARBA00022737"/>
    </source>
</evidence>
<dbReference type="Gene3D" id="3.40.50.300">
    <property type="entry name" value="P-loop containing nucleotide triphosphate hydrolases"/>
    <property type="match status" value="2"/>
</dbReference>
<dbReference type="InParanoid" id="D8T0Z2"/>
<gene>
    <name evidence="15" type="ORF">SELMODRAFT_129540</name>
</gene>
<feature type="transmembrane region" description="Helical" evidence="12">
    <location>
        <begin position="21"/>
        <end position="41"/>
    </location>
</feature>
<evidence type="ECO:0000256" key="3">
    <source>
        <dbReference type="ARBA" id="ARBA00022448"/>
    </source>
</evidence>
<dbReference type="Gramene" id="EFJ09678">
    <property type="protein sequence ID" value="EFJ09678"/>
    <property type="gene ID" value="SELMODRAFT_129540"/>
</dbReference>
<dbReference type="AlphaFoldDB" id="D8T0Z2"/>
<evidence type="ECO:0000256" key="2">
    <source>
        <dbReference type="ARBA" id="ARBA00007577"/>
    </source>
</evidence>
<reference evidence="15 16" key="1">
    <citation type="journal article" date="2011" name="Science">
        <title>The Selaginella genome identifies genetic changes associated with the evolution of vascular plants.</title>
        <authorList>
            <person name="Banks J.A."/>
            <person name="Nishiyama T."/>
            <person name="Hasebe M."/>
            <person name="Bowman J.L."/>
            <person name="Gribskov M."/>
            <person name="dePamphilis C."/>
            <person name="Albert V.A."/>
            <person name="Aono N."/>
            <person name="Aoyama T."/>
            <person name="Ambrose B.A."/>
            <person name="Ashton N.W."/>
            <person name="Axtell M.J."/>
            <person name="Barker E."/>
            <person name="Barker M.S."/>
            <person name="Bennetzen J.L."/>
            <person name="Bonawitz N.D."/>
            <person name="Chapple C."/>
            <person name="Cheng C."/>
            <person name="Correa L.G."/>
            <person name="Dacre M."/>
            <person name="DeBarry J."/>
            <person name="Dreyer I."/>
            <person name="Elias M."/>
            <person name="Engstrom E.M."/>
            <person name="Estelle M."/>
            <person name="Feng L."/>
            <person name="Finet C."/>
            <person name="Floyd S.K."/>
            <person name="Frommer W.B."/>
            <person name="Fujita T."/>
            <person name="Gramzow L."/>
            <person name="Gutensohn M."/>
            <person name="Harholt J."/>
            <person name="Hattori M."/>
            <person name="Heyl A."/>
            <person name="Hirai T."/>
            <person name="Hiwatashi Y."/>
            <person name="Ishikawa M."/>
            <person name="Iwata M."/>
            <person name="Karol K.G."/>
            <person name="Koehler B."/>
            <person name="Kolukisaoglu U."/>
            <person name="Kubo M."/>
            <person name="Kurata T."/>
            <person name="Lalonde S."/>
            <person name="Li K."/>
            <person name="Li Y."/>
            <person name="Litt A."/>
            <person name="Lyons E."/>
            <person name="Manning G."/>
            <person name="Maruyama T."/>
            <person name="Michael T.P."/>
            <person name="Mikami K."/>
            <person name="Miyazaki S."/>
            <person name="Morinaga S."/>
            <person name="Murata T."/>
            <person name="Mueller-Roeber B."/>
            <person name="Nelson D.R."/>
            <person name="Obara M."/>
            <person name="Oguri Y."/>
            <person name="Olmstead R.G."/>
            <person name="Onodera N."/>
            <person name="Petersen B.L."/>
            <person name="Pils B."/>
            <person name="Prigge M."/>
            <person name="Rensing S.A."/>
            <person name="Riano-Pachon D.M."/>
            <person name="Roberts A.W."/>
            <person name="Sato Y."/>
            <person name="Scheller H.V."/>
            <person name="Schulz B."/>
            <person name="Schulz C."/>
            <person name="Shakirov E.V."/>
            <person name="Shibagaki N."/>
            <person name="Shinohara N."/>
            <person name="Shippen D.E."/>
            <person name="Soerensen I."/>
            <person name="Sotooka R."/>
            <person name="Sugimoto N."/>
            <person name="Sugita M."/>
            <person name="Sumikawa N."/>
            <person name="Tanurdzic M."/>
            <person name="Theissen G."/>
            <person name="Ulvskov P."/>
            <person name="Wakazuki S."/>
            <person name="Weng J.K."/>
            <person name="Willats W.W."/>
            <person name="Wipf D."/>
            <person name="Wolf P.G."/>
            <person name="Yang L."/>
            <person name="Zimmer A.D."/>
            <person name="Zhu Q."/>
            <person name="Mitros T."/>
            <person name="Hellsten U."/>
            <person name="Loque D."/>
            <person name="Otillar R."/>
            <person name="Salamov A."/>
            <person name="Schmutz J."/>
            <person name="Shapiro H."/>
            <person name="Lindquist E."/>
            <person name="Lucas S."/>
            <person name="Rokhsar D."/>
            <person name="Grigoriev I.V."/>
        </authorList>
    </citation>
    <scope>NUCLEOTIDE SEQUENCE [LARGE SCALE GENOMIC DNA]</scope>
</reference>
<keyword evidence="8 12" id="KW-1133">Transmembrane helix</keyword>